<dbReference type="VEuPathDB" id="TriTrypDB:TcCLB.510999.19"/>
<proteinExistence type="predicted"/>
<dbReference type="AlphaFoldDB" id="A0A2V2V4J7"/>
<dbReference type="VEuPathDB" id="TriTrypDB:BCY84_19603"/>
<dbReference type="VEuPathDB" id="TriTrypDB:C3747_62g824c"/>
<name>A0A2V2V4J7_TRYCR</name>
<dbReference type="SUPFAM" id="SSF47391">
    <property type="entry name" value="Dimerization-anchoring domain of cAMP-dependent PK regulatory subunit"/>
    <property type="match status" value="1"/>
</dbReference>
<evidence type="ECO:0000313" key="2">
    <source>
        <dbReference type="EMBL" id="PWU90008.1"/>
    </source>
</evidence>
<dbReference type="Proteomes" id="UP000246121">
    <property type="component" value="Unassembled WGS sequence"/>
</dbReference>
<organism evidence="2 3">
    <name type="scientific">Trypanosoma cruzi</name>
    <dbReference type="NCBI Taxonomy" id="5693"/>
    <lineage>
        <taxon>Eukaryota</taxon>
        <taxon>Discoba</taxon>
        <taxon>Euglenozoa</taxon>
        <taxon>Kinetoplastea</taxon>
        <taxon>Metakinetoplastina</taxon>
        <taxon>Trypanosomatida</taxon>
        <taxon>Trypanosomatidae</taxon>
        <taxon>Trypanosoma</taxon>
        <taxon>Schizotrypanum</taxon>
    </lineage>
</organism>
<reference evidence="2 3" key="1">
    <citation type="journal article" date="2018" name="Microb. Genom.">
        <title>Expanding an expanded genome: long-read sequencing of Trypanosoma cruzi.</title>
        <authorList>
            <person name="Berna L."/>
            <person name="Rodriguez M."/>
            <person name="Chiribao M.L."/>
            <person name="Parodi-Talice A."/>
            <person name="Pita S."/>
            <person name="Rijo G."/>
            <person name="Alvarez-Valin F."/>
            <person name="Robello C."/>
        </authorList>
    </citation>
    <scope>NUCLEOTIDE SEQUENCE [LARGE SCALE GENOMIC DNA]</scope>
    <source>
        <strain evidence="2 3">Dm28c</strain>
    </source>
</reference>
<comment type="caution">
    <text evidence="2">The sequence shown here is derived from an EMBL/GenBank/DDBJ whole genome shotgun (WGS) entry which is preliminary data.</text>
</comment>
<dbReference type="VEuPathDB" id="TriTrypDB:TcCL_ESM01154"/>
<dbReference type="VEuPathDB" id="TriTrypDB:C4B63_54g142c"/>
<gene>
    <name evidence="2" type="ORF">C4B63_54g142c</name>
</gene>
<feature type="compositionally biased region" description="Polar residues" evidence="1">
    <location>
        <begin position="134"/>
        <end position="147"/>
    </location>
</feature>
<evidence type="ECO:0000313" key="3">
    <source>
        <dbReference type="Proteomes" id="UP000246121"/>
    </source>
</evidence>
<feature type="region of interest" description="Disordered" evidence="1">
    <location>
        <begin position="1"/>
        <end position="50"/>
    </location>
</feature>
<feature type="compositionally biased region" description="Polar residues" evidence="1">
    <location>
        <begin position="18"/>
        <end position="31"/>
    </location>
</feature>
<sequence>MPSLSRRPLAIGSEAEEGSSTLINEQEQRQQVCPPGQTPPLVGRSSSHYGGCMSRNDYHSELRNYFYSAGIPTIFDALSTALLQEKPEEPVDFILSWFRRERERVLTNAEEKNMCNSNDGSGSFDDSSKDESGTSPTLSLSETQLPL</sequence>
<dbReference type="EMBL" id="PRFA01000054">
    <property type="protein sequence ID" value="PWU90008.1"/>
    <property type="molecule type" value="Genomic_DNA"/>
</dbReference>
<protein>
    <submittedName>
        <fullName evidence="2">Uncharacterized protein</fullName>
    </submittedName>
</protein>
<feature type="region of interest" description="Disordered" evidence="1">
    <location>
        <begin position="108"/>
        <end position="147"/>
    </location>
</feature>
<dbReference type="VEuPathDB" id="TriTrypDB:TcG_03844"/>
<dbReference type="VEuPathDB" id="TriTrypDB:TcCLB.503635.89"/>
<dbReference type="CDD" id="cd22964">
    <property type="entry name" value="DD_CrRSP_unchar"/>
    <property type="match status" value="1"/>
</dbReference>
<dbReference type="VEuPathDB" id="TriTrypDB:TcBrA4_0098270"/>
<accession>A0A2V2V4J7</accession>
<evidence type="ECO:0000256" key="1">
    <source>
        <dbReference type="SAM" id="MobiDB-lite"/>
    </source>
</evidence>